<evidence type="ECO:0000256" key="9">
    <source>
        <dbReference type="ARBA" id="ARBA00034494"/>
    </source>
</evidence>
<accession>A0ABR1DPF8</accession>
<feature type="compositionally biased region" description="Basic and acidic residues" evidence="11">
    <location>
        <begin position="3292"/>
        <end position="3312"/>
    </location>
</feature>
<evidence type="ECO:0000256" key="2">
    <source>
        <dbReference type="ARBA" id="ARBA00004123"/>
    </source>
</evidence>
<dbReference type="InterPro" id="IPR009060">
    <property type="entry name" value="UBA-like_sf"/>
</dbReference>
<feature type="compositionally biased region" description="Polar residues" evidence="11">
    <location>
        <begin position="2631"/>
        <end position="2643"/>
    </location>
</feature>
<dbReference type="Proteomes" id="UP001303046">
    <property type="component" value="Unassembled WGS sequence"/>
</dbReference>
<dbReference type="PROSITE" id="PS50237">
    <property type="entry name" value="HECT"/>
    <property type="match status" value="1"/>
</dbReference>
<feature type="compositionally biased region" description="Acidic residues" evidence="11">
    <location>
        <begin position="2212"/>
        <end position="2236"/>
    </location>
</feature>
<evidence type="ECO:0000259" key="12">
    <source>
        <dbReference type="PROSITE" id="PS50030"/>
    </source>
</evidence>
<feature type="domain" description="UBA" evidence="12">
    <location>
        <begin position="1283"/>
        <end position="1323"/>
    </location>
</feature>
<dbReference type="EC" id="2.3.2.26" evidence="4"/>
<keyword evidence="15" id="KW-1185">Reference proteome</keyword>
<sequence>MKIDYQNFSACNGELPPLCANLIETIKSATTVERFIEELNRARDLQAVLGKTELSRWADVLNRCDEILEDATVIQNHEMKVDKCPITKYNTISILRFTGLLFDCTSTRRIYASTDRIIRLTECTDMDLVSEVLRLLQTISKRSKFLTQRLCPEDQASLVMSLTAMAQCWGGKLRNLKMEDCVRSDVKLPPLFPFTFTDSKAKNSIVFERRMVNQPLLKVVDEFATGMTPEDRYSLLARIRMLRNFELREHRMQCLIVRLLSISTLIYCKCQPDEVQISALLYSGFIEEAVALLKVDLNSHELIDPIQTEALRMLCSVVSLEKVSRTSQILDVLSAGSYHGFLAVFTRSIVEDMKRNLLNTPGKPSVALSTALLSFIYHLSNADPGGETLAACGLTQTLLSVISHHALPLDQATLATRCTRITDNFTTIDVTGFNNCRGMDICIDRLIYEVDECRKEQPFVIDTSGDVDDDTVGSVFVRAPPVGKTCHPQRSGLIKALITFIKRAIQDSQFQDSVRHIMEGQLPDALMHIISNSEYYSASLYHHAIQLVVNFIYQEPSQLTILQNRHVPYVILQSMLRKELPNSRDVISHMGNVFTALCLNEKGLKQFKAYAPFDHLFNIVLSIKFIVTMKKKRSEMNDAAQGIGSSLDDLLRHQPTLKPLMLDSVLGMLNRLVELGSNPPPNTKIVMALSRSASKAASQSFGSGSNTPNVEQLPMSPPEIEEMSDDDEEAEMSMDELSGVGQCVADKMGLEMDCPSDAKDGSRLLPLGDYLLIFTKIFEAIITQVAAADLVEGFVEKNGVEKILSLCNLPSLAADLAASTFSSSVGSIVKFVLQHVKSGDKLMLAIMEVFLQSIGPLVARTSREFCDSNTGGASLLVPLGDEGIVAAITSMSNAVPILSMLTKNNALSVPPTQGDLRNRVWDAWLTDTGKRLHIGFRKVARVLAWETALLKMIEPTKTVATTQTDPSEIEALCVGTSSPLTSNSSEPNNVMSVAVDPPATAARQPAWALAGITQAENAFWHRHKNVADMVIKANKTVSEFLSQLSRSCFVPTRRNRRYDFSASTMSKSAQQMADEIFAGFFRDLKWSCHKLSERSSTPPMEFGRLQEVIVQMSVALFDDRRQPFHAMLQRFYTSGCHNAFCDLMIEKLAPALSNEYNDWLELAFLEWFRLASRLANKQNMIHTMYRQPQPLTIEFDPKKYLKLVHNDFFRAFCVLFSKLSDEKVDLKCCQTLCETAISVYKDVAHSLTPASEETQRPQNDETVDSRAQAADGEESQRDAVLRQLLPEGSVSLLVDMGFPHELVVQALEETGSTEGATEWLINRNAAGLQQALERSNDVGDLEEGEFVDANLPFLLGVAGSSSGGTNEDRDSGKKAGTSAALDAEDSIEMPIITPLKELNIDTDLSISRACVELMPLCKRLMELGSDLVFSCADLVSGMVNTLEEEWRRRQLIGQIMIEEIIAMARSVMSGPSEHAVRVLATRIHFACLLFDHVADEYLEAIGTQPMVSTMLLLLGFVYDNFDVDYMQNGLLSPVVLWLDLYDKGMRAIKRRNILKAASPQLKWSYHAEEERISAGRSHKKWQPYSPVNQLQLNKAFFSGKTNCVLKIPRKEKDFTVDFSLMKQTDGLACNQAVFAELPDGAEIDIETLKKSERESVWTTAETSRLLVIVVSLLHKSLIHHTAAHTILAFVARLTRDPSCAVNFIQQGGITAVLQLRCSTTPSTSVLTSLIIRQCIDDENMMTQVMEKSVRVVTNPVQSTPLSEYLGMSENKPKDWCETLNKLAPLSTRCPAIFVNTMEKSAKLDGTLMVSTSAKPHFSPPSSNERTQQIVQLLLRECIHGEWPSESSVPLGHTRMISRGAILSLLAELVKSYPGVATLICEAKEDGQSVIHQLIEHFIDGTQEKDTLGSLKTLISILAACNHSPKAQESLVSDMKASLLSVGSSSLTSTAICSKVSELCSLLVMMLDSCPSSSASLSHSHHRHLLGGAPSPITKLFHKKRICNDLVKTITYLQLSQKEAIDTVNTVLKTLETLMRSTNSSGASANSASITHGARNVARAQAVINAAVADAVRIPSPSSGQDTGLAGTIDLSEILANNLLNDSNEMGEDQDDRSVQAYVRVSENSGHRDDQPRENDHHRGEVMDEEMDEEAVEDSMSSGEEDNEDRTVEDEEGDDREEDDTMDGEDQDEEEEEDDEDGRREGEVQATVRVDAEESGEDGEEEEEDDDEEMYDYPDEDEDTLHDLSFELLDRPGLSSFGFDDFIFGPPIGINRIPREHRGARREQSSAGVHPLMVRPAHIADSQPSHNLQSAPTVGRLERIARLGNYRSLLLDSGGARIPVTLTRQNAIRRIGGTDRGYVGPTSQLFDRLFDLHARDRSGPLMNVNGRIVNVSSNLLDSPEERRMRQPASAPSALDRFTDGADMMDGVSMQYVAIIINTIVTRVARKRVDEEKAKEAAEEAAKKVTEDGAKPTSSENAPSTSEETGTSNATATVLAHPPTEVARQAWDESVQSSREPDVTTALLSAAGDTVNDGDIPSLPVVDGEAMDTSEAFEPRDVEADVSMDEAPPHSSAATVASSLPEAEGDEERMITPPLSTAQNPSRDGEEREASDRSDNSGHTETTTDEPSADGAVSSTVPQDSNNTIPEEFRDILGDIEIPDGVDPAFLAALPEDMRAEVIRDHRRQQRAQRAAQPPTVAVAQDGNSEGGPSAVPAVEPIDQDFLAALPPELQEEILAQHERAVREAEEALRRANAPAPPVPPEPEMDGAAVIASLPAHERTQVLAEMDESELQRLPADMQDEARRARASLEPLQNILRFRHLLMPSSRSRGLRSNVNLTGFGTSYGGLGTSGSGTGTSGAPAVGSLAGQANTANTQSLQLLDRDSILILTMLFLVDNRLSNGRLQKVIRLACSHANTCDFVIWCLLALLEKAHDGTVDEEELVSVCPSWLDSITVSGVGHNERALKIGKHVSKVAIHPLLSLPLSKNVLDTLATIAKTYPGHFLPSSLRKAQQTQTKDNNSDASTVRDASPPMDLFWELVQASSCKSLTAKEARESGERMSLETSHVGRLMKHLSKPVVAKTGTIQDRLLRVISTVVQTLPNETMTLLGDLEGPHPLESQLKAVIDVLMRGSCSNEGLADGRTLLVECMRALPPSITDAIYEQLFTAVENVGLELQPQIDRLIEELGEPETPSPLSDEVPSTSKAPSFNVDNENSTAISTTNTTIDRDRRLTRTRIGRLVLDAENTSRFTLSASSCPELQLPAVTMLTDKSGAQYKLLSALQTLSKIRDTIRQMKEERRKKEELEKKKKEEESKATEATSNSTNEQRTIDPVAVDDSSTSAEPHTSESVDLPAAPTSPGTSILNANQEMPKKITQEENNEDVVLSHRLTRLDGLWDSVSTCLLRLGKASDHHAVLALQPAAEAFFLVHAVPRPANSTVDHHDDPDTLKMIAFAEKHREVLNQVLRQNNTALSPGGPFAALIQFPKLLDFDVKRKYFRKELGKMDGDRGFRRADVQVQVRRSQIFSDSFRELYRLRPNEWKHRFYIIFQGEEGQDAGGLLREWFSVITREIFNPNYALFITAPGDMVTYMINKASYINPEHLDYFKFVGRLIAKAIYDNKLLDCYFTRAFYKHILNLPVRYQDIESEDPAFYNSLEFLLNNPIDDLGLDLSFSLEVEEFGVRSIRDLKPDGRKIDVTDANKEEYVKLVCQMKMTGSIRKQLDAFLTGFYEVIPKQLISMFNEQELELLISGLPDVDIDDLANNTEYKMYTKTSAQIQWFWRALRSFEPEDRAKFLQFVTGTSKVPLQGFASLEGMNGIQKFSIHMDCRGGDRLPAAHTCFNQLDLPQYESYEKLRDSLLMAIRECTEGFGFA</sequence>
<proteinExistence type="inferred from homology"/>
<dbReference type="PANTHER" id="PTHR11254">
    <property type="entry name" value="HECT DOMAIN UBIQUITIN-PROTEIN LIGASE"/>
    <property type="match status" value="1"/>
</dbReference>
<dbReference type="Pfam" id="PF14377">
    <property type="entry name" value="UBM"/>
    <property type="match status" value="3"/>
</dbReference>
<keyword evidence="8" id="KW-0539">Nucleus</keyword>
<dbReference type="EMBL" id="JAVFWL010000004">
    <property type="protein sequence ID" value="KAK6751845.1"/>
    <property type="molecule type" value="Genomic_DNA"/>
</dbReference>
<dbReference type="Gene3D" id="3.30.2160.10">
    <property type="entry name" value="Hect, E3 ligase catalytic domain"/>
    <property type="match status" value="1"/>
</dbReference>
<dbReference type="InterPro" id="IPR010309">
    <property type="entry name" value="E3_Ub_ligase_DUF908"/>
</dbReference>
<dbReference type="InterPro" id="IPR050409">
    <property type="entry name" value="E3_ubiq-protein_ligase"/>
</dbReference>
<feature type="region of interest" description="Disordered" evidence="11">
    <location>
        <begin position="2561"/>
        <end position="2643"/>
    </location>
</feature>
<dbReference type="SUPFAM" id="SSF117839">
    <property type="entry name" value="WWE domain"/>
    <property type="match status" value="1"/>
</dbReference>
<evidence type="ECO:0000256" key="10">
    <source>
        <dbReference type="PROSITE-ProRule" id="PRU00104"/>
    </source>
</evidence>
<dbReference type="InterPro" id="IPR025527">
    <property type="entry name" value="HUWE1/Rev1_UBM"/>
</dbReference>
<name>A0ABR1DPF8_NECAM</name>
<feature type="region of interest" description="Disordered" evidence="11">
    <location>
        <begin position="697"/>
        <end position="730"/>
    </location>
</feature>
<gene>
    <name evidence="14" type="primary">Necator_chrIV.g16631</name>
    <name evidence="14" type="ORF">RB195_003334</name>
</gene>
<evidence type="ECO:0000256" key="7">
    <source>
        <dbReference type="ARBA" id="ARBA00022786"/>
    </source>
</evidence>
<evidence type="ECO:0000256" key="5">
    <source>
        <dbReference type="ARBA" id="ARBA00022553"/>
    </source>
</evidence>
<evidence type="ECO:0000313" key="14">
    <source>
        <dbReference type="EMBL" id="KAK6751845.1"/>
    </source>
</evidence>
<dbReference type="Gene3D" id="6.10.250.1630">
    <property type="match status" value="1"/>
</dbReference>
<dbReference type="Gene3D" id="3.90.1750.10">
    <property type="entry name" value="Hect, E3 ligase catalytic domains"/>
    <property type="match status" value="1"/>
</dbReference>
<dbReference type="PANTHER" id="PTHR11254:SF67">
    <property type="entry name" value="E3 UBIQUITIN-PROTEIN LIGASE HUWE1"/>
    <property type="match status" value="1"/>
</dbReference>
<feature type="region of interest" description="Disordered" evidence="11">
    <location>
        <begin position="2456"/>
        <end position="2487"/>
    </location>
</feature>
<dbReference type="CDD" id="cd00078">
    <property type="entry name" value="HECTc"/>
    <property type="match status" value="1"/>
</dbReference>
<evidence type="ECO:0000259" key="13">
    <source>
        <dbReference type="PROSITE" id="PS50237"/>
    </source>
</evidence>
<feature type="region of interest" description="Disordered" evidence="11">
    <location>
        <begin position="3292"/>
        <end position="3361"/>
    </location>
</feature>
<feature type="region of interest" description="Disordered" evidence="11">
    <location>
        <begin position="1360"/>
        <end position="1379"/>
    </location>
</feature>
<evidence type="ECO:0000256" key="1">
    <source>
        <dbReference type="ARBA" id="ARBA00000885"/>
    </source>
</evidence>
<evidence type="ECO:0000256" key="8">
    <source>
        <dbReference type="ARBA" id="ARBA00023242"/>
    </source>
</evidence>
<dbReference type="SUPFAM" id="SSF46934">
    <property type="entry name" value="UBA-like"/>
    <property type="match status" value="1"/>
</dbReference>
<feature type="compositionally biased region" description="Acidic residues" evidence="11">
    <location>
        <begin position="2142"/>
        <end position="2195"/>
    </location>
</feature>
<feature type="compositionally biased region" description="Polar residues" evidence="11">
    <location>
        <begin position="2470"/>
        <end position="2487"/>
    </location>
</feature>
<keyword evidence="6" id="KW-0808">Transferase</keyword>
<dbReference type="Pfam" id="PF06025">
    <property type="entry name" value="DUF913"/>
    <property type="match status" value="1"/>
</dbReference>
<comment type="subcellular location">
    <subcellularLocation>
        <location evidence="2">Nucleus</location>
    </subcellularLocation>
</comment>
<evidence type="ECO:0000256" key="4">
    <source>
        <dbReference type="ARBA" id="ARBA00012485"/>
    </source>
</evidence>
<feature type="compositionally biased region" description="Acidic residues" evidence="11">
    <location>
        <begin position="719"/>
        <end position="730"/>
    </location>
</feature>
<keyword evidence="5" id="KW-0597">Phosphoprotein</keyword>
<keyword evidence="7 10" id="KW-0833">Ubl conjugation pathway</keyword>
<dbReference type="Pfam" id="PF06012">
    <property type="entry name" value="DUF908"/>
    <property type="match status" value="1"/>
</dbReference>
<feature type="compositionally biased region" description="Polar residues" evidence="11">
    <location>
        <begin position="3313"/>
        <end position="3323"/>
    </location>
</feature>
<dbReference type="InterPro" id="IPR035983">
    <property type="entry name" value="Hect_E3_ubiquitin_ligase"/>
</dbReference>
<dbReference type="Pfam" id="PF00632">
    <property type="entry name" value="HECT"/>
    <property type="match status" value="1"/>
</dbReference>
<organism evidence="14 15">
    <name type="scientific">Necator americanus</name>
    <name type="common">Human hookworm</name>
    <dbReference type="NCBI Taxonomy" id="51031"/>
    <lineage>
        <taxon>Eukaryota</taxon>
        <taxon>Metazoa</taxon>
        <taxon>Ecdysozoa</taxon>
        <taxon>Nematoda</taxon>
        <taxon>Chromadorea</taxon>
        <taxon>Rhabditida</taxon>
        <taxon>Rhabditina</taxon>
        <taxon>Rhabditomorpha</taxon>
        <taxon>Strongyloidea</taxon>
        <taxon>Ancylostomatidae</taxon>
        <taxon>Bunostominae</taxon>
        <taxon>Necator</taxon>
    </lineage>
</organism>
<feature type="compositionally biased region" description="Polar residues" evidence="11">
    <location>
        <begin position="3196"/>
        <end position="3210"/>
    </location>
</feature>
<dbReference type="InterPro" id="IPR010314">
    <property type="entry name" value="E3_Ub_ligase_DUF913"/>
</dbReference>
<feature type="compositionally biased region" description="Basic and acidic residues" evidence="11">
    <location>
        <begin position="2456"/>
        <end position="2468"/>
    </location>
</feature>
<feature type="compositionally biased region" description="Polar residues" evidence="11">
    <location>
        <begin position="697"/>
        <end position="710"/>
    </location>
</feature>
<dbReference type="InterPro" id="IPR000569">
    <property type="entry name" value="HECT_dom"/>
</dbReference>
<comment type="catalytic activity">
    <reaction evidence="1">
        <text>S-ubiquitinyl-[E2 ubiquitin-conjugating enzyme]-L-cysteine + [acceptor protein]-L-lysine = [E2 ubiquitin-conjugating enzyme]-L-cysteine + N(6)-ubiquitinyl-[acceptor protein]-L-lysine.</text>
        <dbReference type="EC" id="2.3.2.26"/>
    </reaction>
</comment>
<feature type="region of interest" description="Disordered" evidence="11">
    <location>
        <begin position="1248"/>
        <end position="1277"/>
    </location>
</feature>
<feature type="region of interest" description="Disordered" evidence="11">
    <location>
        <begin position="2121"/>
        <end position="2236"/>
    </location>
</feature>
<dbReference type="SUPFAM" id="SSF56204">
    <property type="entry name" value="Hect, E3 ligase catalytic domain"/>
    <property type="match status" value="1"/>
</dbReference>
<feature type="region of interest" description="Disordered" evidence="11">
    <location>
        <begin position="3185"/>
        <end position="3212"/>
    </location>
</feature>
<evidence type="ECO:0000256" key="6">
    <source>
        <dbReference type="ARBA" id="ARBA00022679"/>
    </source>
</evidence>
<dbReference type="PROSITE" id="PS50030">
    <property type="entry name" value="UBA"/>
    <property type="match status" value="1"/>
</dbReference>
<feature type="compositionally biased region" description="Basic and acidic residues" evidence="11">
    <location>
        <begin position="2124"/>
        <end position="2141"/>
    </location>
</feature>
<dbReference type="Gene3D" id="1.10.8.10">
    <property type="entry name" value="DNA helicase RuvA subunit, C-terminal domain"/>
    <property type="match status" value="1"/>
</dbReference>
<dbReference type="SMART" id="SM00165">
    <property type="entry name" value="UBA"/>
    <property type="match status" value="1"/>
</dbReference>
<feature type="compositionally biased region" description="Polar residues" evidence="11">
    <location>
        <begin position="3333"/>
        <end position="3345"/>
    </location>
</feature>
<dbReference type="InterPro" id="IPR015940">
    <property type="entry name" value="UBA"/>
</dbReference>
<evidence type="ECO:0000313" key="15">
    <source>
        <dbReference type="Proteomes" id="UP001303046"/>
    </source>
</evidence>
<feature type="active site" description="Glycyl thioester intermediate" evidence="10">
    <location>
        <position position="3835"/>
    </location>
</feature>
<comment type="caution">
    <text evidence="14">The sequence shown here is derived from an EMBL/GenBank/DDBJ whole genome shotgun (WGS) entry which is preliminary data.</text>
</comment>
<dbReference type="InterPro" id="IPR037197">
    <property type="entry name" value="WWE_dom_sf"/>
</dbReference>
<feature type="compositionally biased region" description="Polar residues" evidence="11">
    <location>
        <begin position="3006"/>
        <end position="3021"/>
    </location>
</feature>
<feature type="region of interest" description="Disordered" evidence="11">
    <location>
        <begin position="3004"/>
        <end position="3024"/>
    </location>
</feature>
<evidence type="ECO:0000256" key="11">
    <source>
        <dbReference type="SAM" id="MobiDB-lite"/>
    </source>
</evidence>
<dbReference type="InterPro" id="IPR004170">
    <property type="entry name" value="WWE_dom"/>
</dbReference>
<dbReference type="Gene3D" id="3.30.2410.10">
    <property type="entry name" value="Hect, E3 ligase catalytic domain"/>
    <property type="match status" value="1"/>
</dbReference>
<reference evidence="14 15" key="1">
    <citation type="submission" date="2023-08" db="EMBL/GenBank/DDBJ databases">
        <title>A Necator americanus chromosomal reference genome.</title>
        <authorList>
            <person name="Ilik V."/>
            <person name="Petrzelkova K.J."/>
            <person name="Pardy F."/>
            <person name="Fuh T."/>
            <person name="Niatou-Singa F.S."/>
            <person name="Gouil Q."/>
            <person name="Baker L."/>
            <person name="Ritchie M.E."/>
            <person name="Jex A.R."/>
            <person name="Gazzola D."/>
            <person name="Li H."/>
            <person name="Toshio Fujiwara R."/>
            <person name="Zhan B."/>
            <person name="Aroian R.V."/>
            <person name="Pafco B."/>
            <person name="Schwarz E.M."/>
        </authorList>
    </citation>
    <scope>NUCLEOTIDE SEQUENCE [LARGE SCALE GENOMIC DNA]</scope>
    <source>
        <strain evidence="14 15">Aroian</strain>
        <tissue evidence="14">Whole animal</tissue>
    </source>
</reference>
<feature type="domain" description="HECT" evidence="13">
    <location>
        <begin position="3532"/>
        <end position="3868"/>
    </location>
</feature>
<dbReference type="Pfam" id="PF00627">
    <property type="entry name" value="UBA"/>
    <property type="match status" value="1"/>
</dbReference>
<feature type="compositionally biased region" description="Low complexity" evidence="11">
    <location>
        <begin position="2686"/>
        <end position="2699"/>
    </location>
</feature>
<feature type="compositionally biased region" description="Basic and acidic residues" evidence="11">
    <location>
        <begin position="2601"/>
        <end position="2616"/>
    </location>
</feature>
<comment type="pathway">
    <text evidence="3">Protein modification; protein ubiquitination.</text>
</comment>
<dbReference type="SMART" id="SM00119">
    <property type="entry name" value="HECTc"/>
    <property type="match status" value="1"/>
</dbReference>
<protein>
    <recommendedName>
        <fullName evidence="4">HECT-type E3 ubiquitin transferase</fullName>
        <ecNumber evidence="4">2.3.2.26</ecNumber>
    </recommendedName>
</protein>
<dbReference type="Pfam" id="PF02825">
    <property type="entry name" value="WWE"/>
    <property type="match status" value="1"/>
</dbReference>
<feature type="region of interest" description="Disordered" evidence="11">
    <location>
        <begin position="2680"/>
        <end position="2707"/>
    </location>
</feature>
<comment type="similarity">
    <text evidence="9">Belongs to the UPL family. TOM1/PTR1 subfamily.</text>
</comment>
<evidence type="ECO:0000256" key="3">
    <source>
        <dbReference type="ARBA" id="ARBA00004906"/>
    </source>
</evidence>